<gene>
    <name evidence="1" type="ORF">DFR42_105199</name>
</gene>
<evidence type="ECO:0000313" key="1">
    <source>
        <dbReference type="EMBL" id="PXX42541.1"/>
    </source>
</evidence>
<keyword evidence="2" id="KW-1185">Reference proteome</keyword>
<dbReference type="Proteomes" id="UP000247792">
    <property type="component" value="Unassembled WGS sequence"/>
</dbReference>
<sequence>MPERVFDVCKTAPFLFMLQVAQRPMTTEARMVQVLKKRKDLHPCAFYLLPALKYQRPRVSSSASMAFFRLRSTGDSPSQMRSKAL</sequence>
<evidence type="ECO:0000313" key="2">
    <source>
        <dbReference type="Proteomes" id="UP000247792"/>
    </source>
</evidence>
<organism evidence="1 2">
    <name type="scientific">Undibacterium pigrum</name>
    <dbReference type="NCBI Taxonomy" id="401470"/>
    <lineage>
        <taxon>Bacteria</taxon>
        <taxon>Pseudomonadati</taxon>
        <taxon>Pseudomonadota</taxon>
        <taxon>Betaproteobacteria</taxon>
        <taxon>Burkholderiales</taxon>
        <taxon>Oxalobacteraceae</taxon>
        <taxon>Undibacterium</taxon>
    </lineage>
</organism>
<dbReference type="AlphaFoldDB" id="A0A318JQM0"/>
<proteinExistence type="predicted"/>
<name>A0A318JQM0_9BURK</name>
<comment type="caution">
    <text evidence="1">The sequence shown here is derived from an EMBL/GenBank/DDBJ whole genome shotgun (WGS) entry which is preliminary data.</text>
</comment>
<reference evidence="1 2" key="1">
    <citation type="submission" date="2018-05" db="EMBL/GenBank/DDBJ databases">
        <title>Genomic Encyclopedia of Type Strains, Phase IV (KMG-IV): sequencing the most valuable type-strain genomes for metagenomic binning, comparative biology and taxonomic classification.</title>
        <authorList>
            <person name="Goeker M."/>
        </authorList>
    </citation>
    <scope>NUCLEOTIDE SEQUENCE [LARGE SCALE GENOMIC DNA]</scope>
    <source>
        <strain evidence="1 2">DSM 19792</strain>
    </source>
</reference>
<accession>A0A318JQM0</accession>
<protein>
    <submittedName>
        <fullName evidence="1">Uncharacterized protein</fullName>
    </submittedName>
</protein>
<dbReference type="EMBL" id="QJKB01000005">
    <property type="protein sequence ID" value="PXX42541.1"/>
    <property type="molecule type" value="Genomic_DNA"/>
</dbReference>